<dbReference type="RefSeq" id="WP_255199585.1">
    <property type="nucleotide sequence ID" value="NZ_PTIU01000001.1"/>
</dbReference>
<feature type="chain" id="PRO_5015695518" evidence="3">
    <location>
        <begin position="22"/>
        <end position="217"/>
    </location>
</feature>
<accession>A0A2S6GAY1</accession>
<organism evidence="4 5">
    <name type="scientific">Marinobacter persicus</name>
    <dbReference type="NCBI Taxonomy" id="930118"/>
    <lineage>
        <taxon>Bacteria</taxon>
        <taxon>Pseudomonadati</taxon>
        <taxon>Pseudomonadota</taxon>
        <taxon>Gammaproteobacteria</taxon>
        <taxon>Pseudomonadales</taxon>
        <taxon>Marinobacteraceae</taxon>
        <taxon>Marinobacter</taxon>
    </lineage>
</organism>
<sequence length="217" mass="23915">MKAIVAPIFVLILLVSAQVNADVRLTLGPCVQTHVVNGDEKNAVSGESLTLANGTQQLVVDCEAMLGRSDDDAFPESSETFVLLFDAADAVLTLSAPRLQTRQQMAAFNQQKDFRLVNAEGEALSYQIGVLEKEGFQVFRDYLDELEAFNRTPAPAALRMQLPGASAAAGNVTDAVPHVGEQGAPDQETVRQMLRYWYLQADRETREEWKNWIQSSK</sequence>
<protein>
    <submittedName>
        <fullName evidence="4">Uncharacterized protein</fullName>
    </submittedName>
</protein>
<name>A0A2S6GAY1_9GAMM</name>
<comment type="caution">
    <text evidence="4">The sequence shown here is derived from an EMBL/GenBank/DDBJ whole genome shotgun (WGS) entry which is preliminary data.</text>
</comment>
<reference evidence="4 5" key="1">
    <citation type="submission" date="2018-02" db="EMBL/GenBank/DDBJ databases">
        <title>Subsurface microbial communities from deep shales in Ohio and West Virginia, USA.</title>
        <authorList>
            <person name="Wrighton K."/>
        </authorList>
    </citation>
    <scope>NUCLEOTIDE SEQUENCE [LARGE SCALE GENOMIC DNA]</scope>
    <source>
        <strain evidence="4 5">UTICA-S1B9</strain>
    </source>
</reference>
<evidence type="ECO:0000256" key="1">
    <source>
        <dbReference type="ARBA" id="ARBA00008490"/>
    </source>
</evidence>
<dbReference type="PANTHER" id="PTHR38108">
    <property type="entry name" value="UPF0319 PROTEIN YCCT"/>
    <property type="match status" value="1"/>
</dbReference>
<dbReference type="InterPro" id="IPR018635">
    <property type="entry name" value="UPF0319"/>
</dbReference>
<feature type="signal peptide" evidence="3">
    <location>
        <begin position="1"/>
        <end position="21"/>
    </location>
</feature>
<dbReference type="PANTHER" id="PTHR38108:SF1">
    <property type="entry name" value="UPF0319 PROTEIN YCCT"/>
    <property type="match status" value="1"/>
</dbReference>
<evidence type="ECO:0000256" key="3">
    <source>
        <dbReference type="SAM" id="SignalP"/>
    </source>
</evidence>
<evidence type="ECO:0000313" key="5">
    <source>
        <dbReference type="Proteomes" id="UP000239446"/>
    </source>
</evidence>
<dbReference type="Proteomes" id="UP000239446">
    <property type="component" value="Unassembled WGS sequence"/>
</dbReference>
<dbReference type="Pfam" id="PF09829">
    <property type="entry name" value="DUF2057"/>
    <property type="match status" value="1"/>
</dbReference>
<keyword evidence="2 3" id="KW-0732">Signal</keyword>
<proteinExistence type="inferred from homology"/>
<comment type="similarity">
    <text evidence="1">Belongs to the UPF0319 family.</text>
</comment>
<dbReference type="EMBL" id="PTIU01000001">
    <property type="protein sequence ID" value="PPK56501.1"/>
    <property type="molecule type" value="Genomic_DNA"/>
</dbReference>
<gene>
    <name evidence="4" type="ORF">B0H24_1001201</name>
</gene>
<evidence type="ECO:0000256" key="2">
    <source>
        <dbReference type="ARBA" id="ARBA00022729"/>
    </source>
</evidence>
<evidence type="ECO:0000313" key="4">
    <source>
        <dbReference type="EMBL" id="PPK56501.1"/>
    </source>
</evidence>
<dbReference type="AlphaFoldDB" id="A0A2S6GAY1"/>